<dbReference type="Pfam" id="PF00106">
    <property type="entry name" value="adh_short"/>
    <property type="match status" value="1"/>
</dbReference>
<dbReference type="EMBL" id="DSPX01000043">
    <property type="protein sequence ID" value="HGF99999.1"/>
    <property type="molecule type" value="Genomic_DNA"/>
</dbReference>
<dbReference type="CDD" id="cd05325">
    <property type="entry name" value="carb_red_sniffer_like_SDR_c"/>
    <property type="match status" value="1"/>
</dbReference>
<dbReference type="InterPro" id="IPR002347">
    <property type="entry name" value="SDR_fam"/>
</dbReference>
<dbReference type="GO" id="GO:0005737">
    <property type="term" value="C:cytoplasm"/>
    <property type="evidence" value="ECO:0007669"/>
    <property type="project" value="TreeGrafter"/>
</dbReference>
<evidence type="ECO:0000256" key="3">
    <source>
        <dbReference type="RuleBase" id="RU000363"/>
    </source>
</evidence>
<keyword evidence="1" id="KW-0521">NADP</keyword>
<comment type="similarity">
    <text evidence="3">Belongs to the short-chain dehydrogenases/reductases (SDR) family.</text>
</comment>
<name>A0A7C3ZFR1_9CYAN</name>
<accession>A0A7C3ZFR1</accession>
<organism evidence="4">
    <name type="scientific">Planktothricoides sp. SpSt-374</name>
    <dbReference type="NCBI Taxonomy" id="2282167"/>
    <lineage>
        <taxon>Bacteria</taxon>
        <taxon>Bacillati</taxon>
        <taxon>Cyanobacteriota</taxon>
        <taxon>Cyanophyceae</taxon>
        <taxon>Oscillatoriophycideae</taxon>
        <taxon>Oscillatoriales</taxon>
        <taxon>Oscillatoriaceae</taxon>
        <taxon>Planktothricoides</taxon>
    </lineage>
</organism>
<dbReference type="SUPFAM" id="SSF51735">
    <property type="entry name" value="NAD(P)-binding Rossmann-fold domains"/>
    <property type="match status" value="1"/>
</dbReference>
<dbReference type="PANTHER" id="PTHR43544">
    <property type="entry name" value="SHORT-CHAIN DEHYDROGENASE/REDUCTASE"/>
    <property type="match status" value="1"/>
</dbReference>
<sequence>MSRVLITGAGRGLGLAFVRSCLERGDTVWAGVRQPQKAPQLTELQAKYPQQLHLIPLDVTDAASIDSAWQQLQAEAGALDLLINNAGINSMSADAGGSAAHLRLGELDSNRMLAMFHINAVAPLMLAQRCIDLLAAGENPRIINISSWLGSLTNKTSGGNYSYCASKTALNMLMRALAFEVISKGIITVIFNPGWMQTDMGGPRAKLTPEESAQSILKVTEKLTPSDAGRFLNWDGTEHPW</sequence>
<evidence type="ECO:0000256" key="1">
    <source>
        <dbReference type="ARBA" id="ARBA00022857"/>
    </source>
</evidence>
<comment type="caution">
    <text evidence="4">The sequence shown here is derived from an EMBL/GenBank/DDBJ whole genome shotgun (WGS) entry which is preliminary data.</text>
</comment>
<keyword evidence="2" id="KW-0560">Oxidoreductase</keyword>
<proteinExistence type="inferred from homology"/>
<dbReference type="InterPro" id="IPR036291">
    <property type="entry name" value="NAD(P)-bd_dom_sf"/>
</dbReference>
<dbReference type="PRINTS" id="PR00081">
    <property type="entry name" value="GDHRDH"/>
</dbReference>
<dbReference type="Gene3D" id="3.40.50.720">
    <property type="entry name" value="NAD(P)-binding Rossmann-like Domain"/>
    <property type="match status" value="1"/>
</dbReference>
<evidence type="ECO:0000256" key="2">
    <source>
        <dbReference type="ARBA" id="ARBA00023002"/>
    </source>
</evidence>
<evidence type="ECO:0000313" key="4">
    <source>
        <dbReference type="EMBL" id="HGF99999.1"/>
    </source>
</evidence>
<protein>
    <submittedName>
        <fullName evidence="4">SDR family oxidoreductase</fullName>
    </submittedName>
</protein>
<dbReference type="GO" id="GO:0016491">
    <property type="term" value="F:oxidoreductase activity"/>
    <property type="evidence" value="ECO:0007669"/>
    <property type="project" value="UniProtKB-KW"/>
</dbReference>
<dbReference type="InterPro" id="IPR051468">
    <property type="entry name" value="Fungal_SecMetab_SDRs"/>
</dbReference>
<dbReference type="PRINTS" id="PR00080">
    <property type="entry name" value="SDRFAMILY"/>
</dbReference>
<dbReference type="AlphaFoldDB" id="A0A7C3ZFR1"/>
<gene>
    <name evidence="4" type="ORF">ENR15_04880</name>
</gene>
<dbReference type="PANTHER" id="PTHR43544:SF7">
    <property type="entry name" value="NADB-LER2"/>
    <property type="match status" value="1"/>
</dbReference>
<reference evidence="4" key="1">
    <citation type="journal article" date="2020" name="mSystems">
        <title>Genome- and Community-Level Interaction Insights into Carbon Utilization and Element Cycling Functions of Hydrothermarchaeota in Hydrothermal Sediment.</title>
        <authorList>
            <person name="Zhou Z."/>
            <person name="Liu Y."/>
            <person name="Xu W."/>
            <person name="Pan J."/>
            <person name="Luo Z.H."/>
            <person name="Li M."/>
        </authorList>
    </citation>
    <scope>NUCLEOTIDE SEQUENCE [LARGE SCALE GENOMIC DNA]</scope>
    <source>
        <strain evidence="4">SpSt-374</strain>
    </source>
</reference>